<protein>
    <submittedName>
        <fullName evidence="1">Uncharacterized protein</fullName>
    </submittedName>
</protein>
<gene>
    <name evidence="1" type="ORF">RCOM_1034420</name>
</gene>
<keyword evidence="2" id="KW-1185">Reference proteome</keyword>
<dbReference type="InParanoid" id="B9RJH5"/>
<name>B9RJH5_RICCO</name>
<accession>B9RJH5</accession>
<dbReference type="EMBL" id="EQ973783">
    <property type="protein sequence ID" value="EEF48477.1"/>
    <property type="molecule type" value="Genomic_DNA"/>
</dbReference>
<organism evidence="1 2">
    <name type="scientific">Ricinus communis</name>
    <name type="common">Castor bean</name>
    <dbReference type="NCBI Taxonomy" id="3988"/>
    <lineage>
        <taxon>Eukaryota</taxon>
        <taxon>Viridiplantae</taxon>
        <taxon>Streptophyta</taxon>
        <taxon>Embryophyta</taxon>
        <taxon>Tracheophyta</taxon>
        <taxon>Spermatophyta</taxon>
        <taxon>Magnoliopsida</taxon>
        <taxon>eudicotyledons</taxon>
        <taxon>Gunneridae</taxon>
        <taxon>Pentapetalae</taxon>
        <taxon>rosids</taxon>
        <taxon>fabids</taxon>
        <taxon>Malpighiales</taxon>
        <taxon>Euphorbiaceae</taxon>
        <taxon>Acalyphoideae</taxon>
        <taxon>Acalypheae</taxon>
        <taxon>Ricinus</taxon>
    </lineage>
</organism>
<dbReference type="AlphaFoldDB" id="B9RJH5"/>
<dbReference type="Proteomes" id="UP000008311">
    <property type="component" value="Unassembled WGS sequence"/>
</dbReference>
<reference evidence="2" key="1">
    <citation type="journal article" date="2010" name="Nat. Biotechnol.">
        <title>Draft genome sequence of the oilseed species Ricinus communis.</title>
        <authorList>
            <person name="Chan A.P."/>
            <person name="Crabtree J."/>
            <person name="Zhao Q."/>
            <person name="Lorenzi H."/>
            <person name="Orvis J."/>
            <person name="Puiu D."/>
            <person name="Melake-Berhan A."/>
            <person name="Jones K.M."/>
            <person name="Redman J."/>
            <person name="Chen G."/>
            <person name="Cahoon E.B."/>
            <person name="Gedil M."/>
            <person name="Stanke M."/>
            <person name="Haas B.J."/>
            <person name="Wortman J.R."/>
            <person name="Fraser-Liggett C.M."/>
            <person name="Ravel J."/>
            <person name="Rabinowicz P.D."/>
        </authorList>
    </citation>
    <scope>NUCLEOTIDE SEQUENCE [LARGE SCALE GENOMIC DNA]</scope>
    <source>
        <strain evidence="2">cv. Hale</strain>
    </source>
</reference>
<proteinExistence type="predicted"/>
<sequence>MHYRIRPSHAKHAGFMTESGSNASNNIGCMKTNIASCSSATGAANEVPIPLALHQHAKASRHALVSRKNYDISVDPRKRVAVG</sequence>
<evidence type="ECO:0000313" key="2">
    <source>
        <dbReference type="Proteomes" id="UP000008311"/>
    </source>
</evidence>
<evidence type="ECO:0000313" key="1">
    <source>
        <dbReference type="EMBL" id="EEF48477.1"/>
    </source>
</evidence>